<dbReference type="EMBL" id="GL378369">
    <property type="protein sequence ID" value="EFJ43872.1"/>
    <property type="molecule type" value="Genomic_DNA"/>
</dbReference>
<name>D8U8V5_VOLCA</name>
<dbReference type="SUPFAM" id="SSF56112">
    <property type="entry name" value="Protein kinase-like (PK-like)"/>
    <property type="match status" value="1"/>
</dbReference>
<dbReference type="eggNOG" id="KOG0192">
    <property type="taxonomic scope" value="Eukaryota"/>
</dbReference>
<dbReference type="GeneID" id="9621940"/>
<dbReference type="GO" id="GO:0004674">
    <property type="term" value="F:protein serine/threonine kinase activity"/>
    <property type="evidence" value="ECO:0007669"/>
    <property type="project" value="TreeGrafter"/>
</dbReference>
<feature type="domain" description="Protein kinase" evidence="2">
    <location>
        <begin position="954"/>
        <end position="1276"/>
    </location>
</feature>
<dbReference type="InParanoid" id="D8U8V5"/>
<protein>
    <recommendedName>
        <fullName evidence="2">Protein kinase domain-containing protein</fullName>
    </recommendedName>
</protein>
<dbReference type="STRING" id="3068.D8U8V5"/>
<reference evidence="3 4" key="1">
    <citation type="journal article" date="2010" name="Science">
        <title>Genomic analysis of organismal complexity in the multicellular green alga Volvox carteri.</title>
        <authorList>
            <person name="Prochnik S.E."/>
            <person name="Umen J."/>
            <person name="Nedelcu A.M."/>
            <person name="Hallmann A."/>
            <person name="Miller S.M."/>
            <person name="Nishii I."/>
            <person name="Ferris P."/>
            <person name="Kuo A."/>
            <person name="Mitros T."/>
            <person name="Fritz-Laylin L.K."/>
            <person name="Hellsten U."/>
            <person name="Chapman J."/>
            <person name="Simakov O."/>
            <person name="Rensing S.A."/>
            <person name="Terry A."/>
            <person name="Pangilinan J."/>
            <person name="Kapitonov V."/>
            <person name="Jurka J."/>
            <person name="Salamov A."/>
            <person name="Shapiro H."/>
            <person name="Schmutz J."/>
            <person name="Grimwood J."/>
            <person name="Lindquist E."/>
            <person name="Lucas S."/>
            <person name="Grigoriev I.V."/>
            <person name="Schmitt R."/>
            <person name="Kirk D."/>
            <person name="Rokhsar D.S."/>
        </authorList>
    </citation>
    <scope>NUCLEOTIDE SEQUENCE [LARGE SCALE GENOMIC DNA]</scope>
    <source>
        <strain evidence="4">f. Nagariensis / Eve</strain>
    </source>
</reference>
<evidence type="ECO:0000256" key="1">
    <source>
        <dbReference type="SAM" id="MobiDB-lite"/>
    </source>
</evidence>
<dbReference type="PANTHER" id="PTHR44329">
    <property type="entry name" value="SERINE/THREONINE-PROTEIN KINASE TNNI3K-RELATED"/>
    <property type="match status" value="1"/>
</dbReference>
<dbReference type="InterPro" id="IPR001245">
    <property type="entry name" value="Ser-Thr/Tyr_kinase_cat_dom"/>
</dbReference>
<feature type="region of interest" description="Disordered" evidence="1">
    <location>
        <begin position="352"/>
        <end position="384"/>
    </location>
</feature>
<feature type="region of interest" description="Disordered" evidence="1">
    <location>
        <begin position="1453"/>
        <end position="1537"/>
    </location>
</feature>
<feature type="compositionally biased region" description="Gly residues" evidence="1">
    <location>
        <begin position="1520"/>
        <end position="1535"/>
    </location>
</feature>
<proteinExistence type="predicted"/>
<feature type="compositionally biased region" description="Polar residues" evidence="1">
    <location>
        <begin position="916"/>
        <end position="925"/>
    </location>
</feature>
<evidence type="ECO:0000313" key="4">
    <source>
        <dbReference type="Proteomes" id="UP000001058"/>
    </source>
</evidence>
<feature type="compositionally biased region" description="Basic and acidic residues" evidence="1">
    <location>
        <begin position="887"/>
        <end position="903"/>
    </location>
</feature>
<feature type="compositionally biased region" description="Basic residues" evidence="1">
    <location>
        <begin position="353"/>
        <end position="362"/>
    </location>
</feature>
<dbReference type="OrthoDB" id="4062651at2759"/>
<feature type="compositionally biased region" description="Low complexity" evidence="1">
    <location>
        <begin position="1050"/>
        <end position="1061"/>
    </location>
</feature>
<feature type="region of interest" description="Disordered" evidence="1">
    <location>
        <begin position="916"/>
        <end position="973"/>
    </location>
</feature>
<accession>D8U8V5</accession>
<dbReference type="Proteomes" id="UP000001058">
    <property type="component" value="Unassembled WGS sequence"/>
</dbReference>
<dbReference type="InterPro" id="IPR051681">
    <property type="entry name" value="Ser/Thr_Kinases-Pseudokinases"/>
</dbReference>
<dbReference type="RefSeq" id="XP_002955118.1">
    <property type="nucleotide sequence ID" value="XM_002955072.1"/>
</dbReference>
<feature type="region of interest" description="Disordered" evidence="1">
    <location>
        <begin position="1794"/>
        <end position="1813"/>
    </location>
</feature>
<evidence type="ECO:0000313" key="3">
    <source>
        <dbReference type="EMBL" id="EFJ43872.1"/>
    </source>
</evidence>
<feature type="region of interest" description="Disordered" evidence="1">
    <location>
        <begin position="1841"/>
        <end position="1866"/>
    </location>
</feature>
<feature type="compositionally biased region" description="Low complexity" evidence="1">
    <location>
        <begin position="926"/>
        <end position="939"/>
    </location>
</feature>
<dbReference type="KEGG" id="vcn:VOLCADRAFT_121374"/>
<dbReference type="PROSITE" id="PS50011">
    <property type="entry name" value="PROTEIN_KINASE_DOM"/>
    <property type="match status" value="1"/>
</dbReference>
<gene>
    <name evidence="3" type="ORF">VOLCADRAFT_121374</name>
</gene>
<dbReference type="SMART" id="SM00220">
    <property type="entry name" value="S_TKc"/>
    <property type="match status" value="1"/>
</dbReference>
<organism evidence="4">
    <name type="scientific">Volvox carteri f. nagariensis</name>
    <dbReference type="NCBI Taxonomy" id="3068"/>
    <lineage>
        <taxon>Eukaryota</taxon>
        <taxon>Viridiplantae</taxon>
        <taxon>Chlorophyta</taxon>
        <taxon>core chlorophytes</taxon>
        <taxon>Chlorophyceae</taxon>
        <taxon>CS clade</taxon>
        <taxon>Chlamydomonadales</taxon>
        <taxon>Volvocaceae</taxon>
        <taxon>Volvox</taxon>
    </lineage>
</organism>
<dbReference type="InterPro" id="IPR011009">
    <property type="entry name" value="Kinase-like_dom_sf"/>
</dbReference>
<feature type="region of interest" description="Disordered" evidence="1">
    <location>
        <begin position="832"/>
        <end position="860"/>
    </location>
</feature>
<feature type="compositionally biased region" description="Low complexity" evidence="1">
    <location>
        <begin position="1468"/>
        <end position="1495"/>
    </location>
</feature>
<feature type="region of interest" description="Disordered" evidence="1">
    <location>
        <begin position="884"/>
        <end position="903"/>
    </location>
</feature>
<dbReference type="InterPro" id="IPR000719">
    <property type="entry name" value="Prot_kinase_dom"/>
</dbReference>
<dbReference type="Pfam" id="PF07714">
    <property type="entry name" value="PK_Tyr_Ser-Thr"/>
    <property type="match status" value="1"/>
</dbReference>
<dbReference type="PANTHER" id="PTHR44329:SF289">
    <property type="entry name" value="SERINE_THREONINE-PROTEIN KINASE VIK"/>
    <property type="match status" value="1"/>
</dbReference>
<keyword evidence="4" id="KW-1185">Reference proteome</keyword>
<sequence length="1866" mass="187351">MRPNSMELQGARTMPGADSVRWLFLAVEDDRMLHDGHRGGFPTSYGQMGSPLGPGAVGGAYSSGGSGDSRVGPLLSPRLHLLSGPGSLETPKDPSASPRASCGCALVPPLAPPPSHGATSVRAAALPPRHSTGNSALNISSGSTPPALIFPSSLLAVAGTSNSGGGAAAAGGTGAAAGSCASSVASHTSGVTTTSRPSRWGLLAGILSAGLHSFSQLAGVVEPETGNLTLEAVHDLTRRASRLDVVRAAGQVIDLSLVGSGSMGLVYRGRLAADCGDRARGGSSGGGTVCVKYLVARGADGMAAPATEGLLSRALVHPNIVRTFSWHVTRVTSDNFLDLPEALVAMAALEQRRHAKRSRRRGNFAAGKGRRTGGGGDCTSSSSGLHPLSLPTTLAAAARATPSASTTPLPAGASRLIGSGGVEGGGDNGVGCSGGACRVSVVGSCRHGSRRKASCSRAASATFAAHVLELVRSSAGGADVGRAASARSHGCSPHMRMVSSRHQSFTGGTAVAMFLRASAASRGGRFGTVSALPALPIPLLPAQPPQRYQPLERRSDFDDTWSVPRADFYRTSDLTTCSIVQQGAVCDANAAAAAATAGMAGPSARRSGTIASFFSRDSTSSTWFLASPNPSNHAAIPGSSLHLTNRSTTYGVLVPAVSGGGAGATGDNSLLLGTTPIAGTPPATRVLQQSSGQMLWACSAGASSTTAGAIAAALQPSAPVAICGGGGCGGGTSGGRGRGMLVRVGSRLQFATTPNMLQPSIPEDFREMSVAEDLMPPRHTVPMPDPRGDAGLQLMMGSHLGGDEKQSRYVEIPSINAGAGKQLCVATATAKGPAAAGPSFGSSTATGGSGGGGNTGESSCVEGEPVLRACFMAQMDAPNVRMLPQQPDRRHREVEGGSSDHPRVGLLTVALAATSTQGQSWNHSRSGTSSSGIAIGTVGRPLAAPHTQAGSADSDLRQPRGGGGGGGTSQSRTVSTVLSPSMNATSATSSAKHLSSTVNLPNLPYVLSPGDRGRAAAVDLTPSVNGSEAAAAASSSMHDGAPHMGSNSDAAGSAPAAVAAEGEGEAARQETLERGWRTLQQIMQRLNAKPGDYLTRIVMEDADQGSLLIAMRSGRFGVDNERLRVLLLTALDIACGMAFLHKHNVIHGDLKPSNVSDFGLSRIISRNHESVQNRDMFPAGTVRYLAPEAVSGASFKASDVWSFAVVLWQLVTGEQAPWPGLRSMQVIMGVMQDELRLRVPPSVYPPLAHLIESCLAHDHKKRPTFNDIVAKLQAMLRDISRCCSEPQLHSHSEATCALGGPASDAVLGAVAAAALEPAPLPRALLPPLPPPPPLQSSDAAAAIEPPRQLGDRPAELFLGAACSQVACEALAFGGPVAVPAAAAYPAIAAAAKGLPPFVSDVAVATMLQPGIAPTAEVAATAAGAAAAAAVAAASGLPAAAAAAPLLSQLHTRSSEATDVDETQLHIIGPGESESGSRSGSASESRSRSPVSSAVPSEERERRPQPLAVTDQRSGNRVDIGAGGVGVGSGGGGGGLPTPQGSLAATSIAITAAASSNALTQMSCSWAHTITTNTNTTTTLATAMLDRDTRSSAACAWPSGVLHLATSANAHTSTLAGFGTSAGLNQLSRNMVGSSTGGSTGTAAMAQALERQCSIQDLHGKPRTAFLGAVLPDDVCGGGRVMGPGASQLTASMATYAALAATGNGVSVCGGANVNGAFGGGFNSPRIGGGFATYHGSAAAAATTDGPNPLFLPPVHEEQPSSGLHTALTHGSGLSSGYTQLSAGGPAASIAITGSDRRTAATTSSESVSAGYGGPAEGSLPRMLQAGLIVLGVQDSAPTRIAAGHVPGSVRGTGSTPSTGQREDLQL</sequence>
<dbReference type="GO" id="GO:0005524">
    <property type="term" value="F:ATP binding"/>
    <property type="evidence" value="ECO:0007669"/>
    <property type="project" value="InterPro"/>
</dbReference>
<feature type="compositionally biased region" description="Low complexity" evidence="1">
    <location>
        <begin position="1799"/>
        <end position="1809"/>
    </location>
</feature>
<feature type="compositionally biased region" description="Low complexity" evidence="1">
    <location>
        <begin position="832"/>
        <end position="846"/>
    </location>
</feature>
<feature type="region of interest" description="Disordered" evidence="1">
    <location>
        <begin position="1029"/>
        <end position="1070"/>
    </location>
</feature>
<dbReference type="Gene3D" id="1.10.510.10">
    <property type="entry name" value="Transferase(Phosphotransferase) domain 1"/>
    <property type="match status" value="1"/>
</dbReference>
<evidence type="ECO:0000259" key="2">
    <source>
        <dbReference type="PROSITE" id="PS50011"/>
    </source>
</evidence>